<dbReference type="AlphaFoldDB" id="A0A841BQQ7"/>
<comment type="caution">
    <text evidence="1">The sequence shown here is derived from an EMBL/GenBank/DDBJ whole genome shotgun (WGS) entry which is preliminary data.</text>
</comment>
<dbReference type="InterPro" id="IPR017853">
    <property type="entry name" value="GH"/>
</dbReference>
<protein>
    <submittedName>
        <fullName evidence="1">GH25 family lysozyme M1 (1,4-beta-N-acetylmuramidase)</fullName>
    </submittedName>
</protein>
<name>A0A841BQQ7_9ACTN</name>
<organism evidence="1 2">
    <name type="scientific">Allocatelliglobosispora scoriae</name>
    <dbReference type="NCBI Taxonomy" id="643052"/>
    <lineage>
        <taxon>Bacteria</taxon>
        <taxon>Bacillati</taxon>
        <taxon>Actinomycetota</taxon>
        <taxon>Actinomycetes</taxon>
        <taxon>Micromonosporales</taxon>
        <taxon>Micromonosporaceae</taxon>
        <taxon>Allocatelliglobosispora</taxon>
    </lineage>
</organism>
<dbReference type="SUPFAM" id="SSF51445">
    <property type="entry name" value="(Trans)glycosidases"/>
    <property type="match status" value="1"/>
</dbReference>
<keyword evidence="2" id="KW-1185">Reference proteome</keyword>
<proteinExistence type="predicted"/>
<dbReference type="RefSeq" id="WP_184835585.1">
    <property type="nucleotide sequence ID" value="NZ_JACHMN010000002.1"/>
</dbReference>
<gene>
    <name evidence="1" type="ORF">F4553_002529</name>
</gene>
<evidence type="ECO:0000313" key="1">
    <source>
        <dbReference type="EMBL" id="MBB5869150.1"/>
    </source>
</evidence>
<accession>A0A841BQQ7</accession>
<sequence length="233" mass="25899">MIFGWDASDYDHDRGMRSSHIEAAAREGIEFFTHKATEHTPTTVHEHGHFGEKVAAARDAGIPFIGAYVVARTGVPEEKQAAMAVEFVREQAAFLLAEPSGFRRFLWQVDLEHWDYDKVDAAVGERLAEELEQATGHRAVIYAPRWAYADAIPGDRPLWNSDYRGSGAPGPFREQWARVEASDTNDGFAPMSGRVPRILQYASDATIGGQQICDANVFRGSLDDFDTMITLLP</sequence>
<dbReference type="Proteomes" id="UP000587527">
    <property type="component" value="Unassembled WGS sequence"/>
</dbReference>
<dbReference type="EMBL" id="JACHMN010000002">
    <property type="protein sequence ID" value="MBB5869150.1"/>
    <property type="molecule type" value="Genomic_DNA"/>
</dbReference>
<reference evidence="1 2" key="1">
    <citation type="submission" date="2020-08" db="EMBL/GenBank/DDBJ databases">
        <title>Sequencing the genomes of 1000 actinobacteria strains.</title>
        <authorList>
            <person name="Klenk H.-P."/>
        </authorList>
    </citation>
    <scope>NUCLEOTIDE SEQUENCE [LARGE SCALE GENOMIC DNA]</scope>
    <source>
        <strain evidence="1 2">DSM 45362</strain>
    </source>
</reference>
<dbReference type="Gene3D" id="3.20.20.80">
    <property type="entry name" value="Glycosidases"/>
    <property type="match status" value="1"/>
</dbReference>
<evidence type="ECO:0000313" key="2">
    <source>
        <dbReference type="Proteomes" id="UP000587527"/>
    </source>
</evidence>